<reference evidence="8" key="1">
    <citation type="journal article" date="2019" name="Int. J. Syst. Evol. Microbiol.">
        <title>The Global Catalogue of Microorganisms (GCM) 10K type strain sequencing project: providing services to taxonomists for standard genome sequencing and annotation.</title>
        <authorList>
            <consortium name="The Broad Institute Genomics Platform"/>
            <consortium name="The Broad Institute Genome Sequencing Center for Infectious Disease"/>
            <person name="Wu L."/>
            <person name="Ma J."/>
        </authorList>
    </citation>
    <scope>NUCLEOTIDE SEQUENCE [LARGE SCALE GENOMIC DNA]</scope>
    <source>
        <strain evidence="8">JCM 16601</strain>
    </source>
</reference>
<dbReference type="InterPro" id="IPR000805">
    <property type="entry name" value="Glyco_hydro_26"/>
</dbReference>
<accession>A0ABP7QYC9</accession>
<feature type="active site" description="Nucleophile" evidence="5">
    <location>
        <position position="295"/>
    </location>
</feature>
<comment type="similarity">
    <text evidence="1 4 5">Belongs to the glycosyl hydrolase 26 family.</text>
</comment>
<dbReference type="SUPFAM" id="SSF51445">
    <property type="entry name" value="(Trans)glycosidases"/>
    <property type="match status" value="1"/>
</dbReference>
<evidence type="ECO:0000256" key="3">
    <source>
        <dbReference type="ARBA" id="ARBA00023295"/>
    </source>
</evidence>
<feature type="active site" description="Proton donor" evidence="5">
    <location>
        <position position="186"/>
    </location>
</feature>
<dbReference type="InterPro" id="IPR017853">
    <property type="entry name" value="GH"/>
</dbReference>
<evidence type="ECO:0000256" key="1">
    <source>
        <dbReference type="ARBA" id="ARBA00007754"/>
    </source>
</evidence>
<protein>
    <recommendedName>
        <fullName evidence="4">Mannan endo-1,4-beta-mannosidase</fullName>
        <ecNumber evidence="4">3.2.1.78</ecNumber>
    </recommendedName>
</protein>
<feature type="domain" description="GH26" evidence="6">
    <location>
        <begin position="32"/>
        <end position="366"/>
    </location>
</feature>
<dbReference type="PIRSF" id="PIRSF018168">
    <property type="entry name" value="Mannan-1_4-beta-mannosidase"/>
    <property type="match status" value="1"/>
</dbReference>
<dbReference type="PANTHER" id="PTHR40079">
    <property type="entry name" value="MANNAN ENDO-1,4-BETA-MANNOSIDASE E-RELATED"/>
    <property type="match status" value="1"/>
</dbReference>
<name>A0ABP7QYC9_9SPHI</name>
<dbReference type="InterPro" id="IPR022790">
    <property type="entry name" value="GH26_dom"/>
</dbReference>
<dbReference type="RefSeq" id="WP_259087048.1">
    <property type="nucleotide sequence ID" value="NZ_BAAAZC010000031.1"/>
</dbReference>
<dbReference type="PANTHER" id="PTHR40079:SF4">
    <property type="entry name" value="GH26 DOMAIN-CONTAINING PROTEIN-RELATED"/>
    <property type="match status" value="1"/>
</dbReference>
<proteinExistence type="inferred from homology"/>
<keyword evidence="3 4" id="KW-0326">Glycosidase</keyword>
<dbReference type="InterPro" id="IPR016714">
    <property type="entry name" value="MANB/E"/>
</dbReference>
<evidence type="ECO:0000313" key="7">
    <source>
        <dbReference type="EMBL" id="GAA3989321.1"/>
    </source>
</evidence>
<evidence type="ECO:0000256" key="5">
    <source>
        <dbReference type="PROSITE-ProRule" id="PRU01100"/>
    </source>
</evidence>
<feature type="chain" id="PRO_5045014668" description="Mannan endo-1,4-beta-mannosidase" evidence="4">
    <location>
        <begin position="21"/>
        <end position="376"/>
    </location>
</feature>
<comment type="subcellular location">
    <subcellularLocation>
        <location evidence="4">Secreted</location>
    </subcellularLocation>
</comment>
<comment type="catalytic activity">
    <reaction evidence="4">
        <text>Random hydrolysis of (1-&gt;4)-beta-D-mannosidic linkages in mannans, galactomannans and glucomannans.</text>
        <dbReference type="EC" id="3.2.1.78"/>
    </reaction>
</comment>
<evidence type="ECO:0000259" key="6">
    <source>
        <dbReference type="PROSITE" id="PS51764"/>
    </source>
</evidence>
<sequence length="376" mass="43125">MKHKHLVLLVFLLKTSFAFTQTDRPTDKESTPEAVHLYKKLKSLNGKYLVGHQDALAYGVNWKYVDSASDIKNLVGDYPALYGWELGGIEQGAPKNLDGVPFDAMRQFIKDGYRRGGVITISWHARNPVNDSTAWDTTRHSVANILPGQRYHKKFVRNLNRVAVFLSSLKDDTGKPIPILFRPFHECTGNWFWWGVTGGNPSEFKQLFRFTVGYLREKMKLHNLLIVYNTGTEYDNEDEFLRLYPGDDIADVVSFDTYERGDPELSYDFAEKLDSKLGIAERMAARHDKIGAIAEIGYNGIPLSRWFTKIIEPVFKKHKFAYMLLWRNAGYHLKSGKMEYYAPFAGHPSASDFLDFYKAPETIFGQEAKELSFYTP</sequence>
<evidence type="ECO:0000313" key="8">
    <source>
        <dbReference type="Proteomes" id="UP001500742"/>
    </source>
</evidence>
<evidence type="ECO:0000256" key="2">
    <source>
        <dbReference type="ARBA" id="ARBA00022801"/>
    </source>
</evidence>
<dbReference type="Gene3D" id="3.20.20.80">
    <property type="entry name" value="Glycosidases"/>
    <property type="match status" value="1"/>
</dbReference>
<dbReference type="PROSITE" id="PS51764">
    <property type="entry name" value="GH26"/>
    <property type="match status" value="1"/>
</dbReference>
<keyword evidence="4" id="KW-0119">Carbohydrate metabolism</keyword>
<evidence type="ECO:0000256" key="4">
    <source>
        <dbReference type="PIRNR" id="PIRNR018168"/>
    </source>
</evidence>
<keyword evidence="8" id="KW-1185">Reference proteome</keyword>
<dbReference type="GO" id="GO:0016787">
    <property type="term" value="F:hydrolase activity"/>
    <property type="evidence" value="ECO:0007669"/>
    <property type="project" value="UniProtKB-KW"/>
</dbReference>
<keyword evidence="4" id="KW-0964">Secreted</keyword>
<gene>
    <name evidence="7" type="ORF">GCM10022210_48160</name>
</gene>
<dbReference type="Proteomes" id="UP001500742">
    <property type="component" value="Unassembled WGS sequence"/>
</dbReference>
<dbReference type="EMBL" id="BAAAZC010000031">
    <property type="protein sequence ID" value="GAA3989321.1"/>
    <property type="molecule type" value="Genomic_DNA"/>
</dbReference>
<feature type="signal peptide" evidence="4">
    <location>
        <begin position="1"/>
        <end position="20"/>
    </location>
</feature>
<dbReference type="EC" id="3.2.1.78" evidence="4"/>
<keyword evidence="2 4" id="KW-0378">Hydrolase</keyword>
<dbReference type="PRINTS" id="PR00739">
    <property type="entry name" value="GLHYDRLASE26"/>
</dbReference>
<organism evidence="7 8">
    <name type="scientific">Mucilaginibacter dorajii</name>
    <dbReference type="NCBI Taxonomy" id="692994"/>
    <lineage>
        <taxon>Bacteria</taxon>
        <taxon>Pseudomonadati</taxon>
        <taxon>Bacteroidota</taxon>
        <taxon>Sphingobacteriia</taxon>
        <taxon>Sphingobacteriales</taxon>
        <taxon>Sphingobacteriaceae</taxon>
        <taxon>Mucilaginibacter</taxon>
    </lineage>
</organism>
<dbReference type="Pfam" id="PF02156">
    <property type="entry name" value="Glyco_hydro_26"/>
    <property type="match status" value="1"/>
</dbReference>
<keyword evidence="4" id="KW-0732">Signal</keyword>
<comment type="caution">
    <text evidence="7">The sequence shown here is derived from an EMBL/GenBank/DDBJ whole genome shotgun (WGS) entry which is preliminary data.</text>
</comment>